<evidence type="ECO:0000313" key="3">
    <source>
        <dbReference type="Proteomes" id="UP001286313"/>
    </source>
</evidence>
<reference evidence="2" key="1">
    <citation type="submission" date="2023-10" db="EMBL/GenBank/DDBJ databases">
        <title>Genome assemblies of two species of porcelain crab, Petrolisthes cinctipes and Petrolisthes manimaculis (Anomura: Porcellanidae).</title>
        <authorList>
            <person name="Angst P."/>
        </authorList>
    </citation>
    <scope>NUCLEOTIDE SEQUENCE</scope>
    <source>
        <strain evidence="2">PB745_01</strain>
        <tissue evidence="2">Gill</tissue>
    </source>
</reference>
<dbReference type="Proteomes" id="UP001286313">
    <property type="component" value="Unassembled WGS sequence"/>
</dbReference>
<accession>A0AAE1EQP8</accession>
<evidence type="ECO:0000256" key="1">
    <source>
        <dbReference type="SAM" id="MobiDB-lite"/>
    </source>
</evidence>
<comment type="caution">
    <text evidence="2">The sequence shown here is derived from an EMBL/GenBank/DDBJ whole genome shotgun (WGS) entry which is preliminary data.</text>
</comment>
<keyword evidence="3" id="KW-1185">Reference proteome</keyword>
<evidence type="ECO:0000313" key="2">
    <source>
        <dbReference type="EMBL" id="KAK3859653.1"/>
    </source>
</evidence>
<feature type="compositionally biased region" description="Basic and acidic residues" evidence="1">
    <location>
        <begin position="9"/>
        <end position="35"/>
    </location>
</feature>
<gene>
    <name evidence="2" type="ORF">Pcinc_034250</name>
</gene>
<name>A0AAE1EQP8_PETCI</name>
<proteinExistence type="predicted"/>
<protein>
    <submittedName>
        <fullName evidence="2">Uncharacterized protein</fullName>
    </submittedName>
</protein>
<organism evidence="2 3">
    <name type="scientific">Petrolisthes cinctipes</name>
    <name type="common">Flat porcelain crab</name>
    <dbReference type="NCBI Taxonomy" id="88211"/>
    <lineage>
        <taxon>Eukaryota</taxon>
        <taxon>Metazoa</taxon>
        <taxon>Ecdysozoa</taxon>
        <taxon>Arthropoda</taxon>
        <taxon>Crustacea</taxon>
        <taxon>Multicrustacea</taxon>
        <taxon>Malacostraca</taxon>
        <taxon>Eumalacostraca</taxon>
        <taxon>Eucarida</taxon>
        <taxon>Decapoda</taxon>
        <taxon>Pleocyemata</taxon>
        <taxon>Anomura</taxon>
        <taxon>Galatheoidea</taxon>
        <taxon>Porcellanidae</taxon>
        <taxon>Petrolisthes</taxon>
    </lineage>
</organism>
<sequence>MRRGSRSGKGVEKRYEKEKIEEEPEKERRDTRERCSPLIPLPHHSYPHTPSLSPFDPKSHSLHHTPSISPLNTNPLITSDRLHPSDPSPPLKRITPQSSLLTISSTRSHRARFPGNFFNYAYFVTSKSCPQEVLSWRGDVGVREAGRR</sequence>
<feature type="compositionally biased region" description="Polar residues" evidence="1">
    <location>
        <begin position="64"/>
        <end position="77"/>
    </location>
</feature>
<dbReference type="AlphaFoldDB" id="A0AAE1EQP8"/>
<dbReference type="EMBL" id="JAWQEG010004962">
    <property type="protein sequence ID" value="KAK3859653.1"/>
    <property type="molecule type" value="Genomic_DNA"/>
</dbReference>
<feature type="region of interest" description="Disordered" evidence="1">
    <location>
        <begin position="1"/>
        <end position="98"/>
    </location>
</feature>